<dbReference type="AlphaFoldDB" id="A0A939SPP5"/>
<evidence type="ECO:0000313" key="9">
    <source>
        <dbReference type="EMBL" id="MBO1916767.1"/>
    </source>
</evidence>
<evidence type="ECO:0000313" key="3">
    <source>
        <dbReference type="EMBL" id="MBO1916745.1"/>
    </source>
</evidence>
<comment type="caution">
    <text evidence="5">The sequence shown here is derived from an EMBL/GenBank/DDBJ whole genome shotgun (WGS) entry which is preliminary data.</text>
</comment>
<name>A0A939SPP5_PRORE</name>
<dbReference type="EMBL" id="JAGETQ010000266">
    <property type="protein sequence ID" value="MBO1916767.1"/>
    <property type="molecule type" value="Genomic_DNA"/>
</dbReference>
<dbReference type="EMBL" id="JAGETQ010000262">
    <property type="protein sequence ID" value="MBO1916745.1"/>
    <property type="molecule type" value="Genomic_DNA"/>
</dbReference>
<dbReference type="EMBL" id="JAGETQ010000264">
    <property type="protein sequence ID" value="MBO1916755.1"/>
    <property type="molecule type" value="Genomic_DNA"/>
</dbReference>
<gene>
    <name evidence="1" type="ORF">J4727_20120</name>
    <name evidence="2" type="ORF">J4727_20245</name>
    <name evidence="3" type="ORF">J4727_20285</name>
    <name evidence="4" type="ORF">J4727_20310</name>
    <name evidence="5" type="ORF">J4727_20330</name>
    <name evidence="6" type="ORF">J4727_20355</name>
    <name evidence="7" type="ORF">J4727_20400</name>
    <name evidence="8" type="ORF">J4727_20420</name>
    <name evidence="9" type="ORF">J4727_20440</name>
    <name evidence="10" type="ORF">J4727_20465</name>
</gene>
<proteinExistence type="predicted"/>
<evidence type="ECO:0000313" key="6">
    <source>
        <dbReference type="EMBL" id="MBO1916755.1"/>
    </source>
</evidence>
<accession>A0A939SPP5</accession>
<dbReference type="EMBL" id="JAGETQ010000265">
    <property type="protein sequence ID" value="MBO1916761.1"/>
    <property type="molecule type" value="Genomic_DNA"/>
</dbReference>
<dbReference type="EMBL" id="JAGETQ010000265">
    <property type="protein sequence ID" value="MBO1916764.1"/>
    <property type="molecule type" value="Genomic_DNA"/>
</dbReference>
<dbReference type="EMBL" id="JAGETQ010000258">
    <property type="protein sequence ID" value="MBO1916721.1"/>
    <property type="molecule type" value="Genomic_DNA"/>
</dbReference>
<evidence type="ECO:0000313" key="10">
    <source>
        <dbReference type="EMBL" id="MBO1916771.1"/>
    </source>
</evidence>
<dbReference type="EMBL" id="JAGETQ010000266">
    <property type="protein sequence ID" value="MBO1916771.1"/>
    <property type="molecule type" value="Genomic_DNA"/>
</dbReference>
<evidence type="ECO:0000313" key="4">
    <source>
        <dbReference type="EMBL" id="MBO1916749.1"/>
    </source>
</evidence>
<evidence type="ECO:0000313" key="7">
    <source>
        <dbReference type="EMBL" id="MBO1916761.1"/>
    </source>
</evidence>
<evidence type="ECO:0000313" key="8">
    <source>
        <dbReference type="EMBL" id="MBO1916764.1"/>
    </source>
</evidence>
<evidence type="ECO:0000313" key="1">
    <source>
        <dbReference type="EMBL" id="MBO1916721.1"/>
    </source>
</evidence>
<dbReference type="EMBL" id="JAGETQ010000263">
    <property type="protein sequence ID" value="MBO1916749.1"/>
    <property type="molecule type" value="Genomic_DNA"/>
</dbReference>
<organism evidence="5 11">
    <name type="scientific">Providencia rettgeri</name>
    <dbReference type="NCBI Taxonomy" id="587"/>
    <lineage>
        <taxon>Bacteria</taxon>
        <taxon>Pseudomonadati</taxon>
        <taxon>Pseudomonadota</taxon>
        <taxon>Gammaproteobacteria</taxon>
        <taxon>Enterobacterales</taxon>
        <taxon>Morganellaceae</taxon>
        <taxon>Providencia</taxon>
    </lineage>
</organism>
<evidence type="ECO:0000313" key="5">
    <source>
        <dbReference type="EMBL" id="MBO1916752.1"/>
    </source>
</evidence>
<evidence type="ECO:0000313" key="11">
    <source>
        <dbReference type="Proteomes" id="UP000664477"/>
    </source>
</evidence>
<sequence>MSQLFRLASPEDYEYIEELNLWELSFDKRPVQGVRCEDPVIGAEKYNQGRENLRR</sequence>
<evidence type="ECO:0000313" key="2">
    <source>
        <dbReference type="EMBL" id="MBO1916739.1"/>
    </source>
</evidence>
<dbReference type="Proteomes" id="UP000664477">
    <property type="component" value="Unassembled WGS sequence"/>
</dbReference>
<reference evidence="5" key="1">
    <citation type="submission" date="2021-03" db="EMBL/GenBank/DDBJ databases">
        <title>Molecular epidemiology and mechanisms of colistin and carbapenem resistance in Enterobacteriaceae from clinical isolates, the environment and porcine samples in Pretoria, South Africa.</title>
        <authorList>
            <person name="Bogoshi D."/>
            <person name="Mbelle N.M."/>
            <person name="Naidoo V."/>
            <person name="Osei Sekyere J."/>
        </authorList>
    </citation>
    <scope>NUCLEOTIDE SEQUENCE</scope>
    <source>
        <strain evidence="5">C052</strain>
    </source>
</reference>
<protein>
    <submittedName>
        <fullName evidence="5">Uncharacterized protein</fullName>
    </submittedName>
</protein>
<dbReference type="EMBL" id="JAGETQ010000261">
    <property type="protein sequence ID" value="MBO1916739.1"/>
    <property type="molecule type" value="Genomic_DNA"/>
</dbReference>
<dbReference type="EMBL" id="JAGETQ010000263">
    <property type="protein sequence ID" value="MBO1916752.1"/>
    <property type="molecule type" value="Genomic_DNA"/>
</dbReference>